<reference evidence="3 4" key="1">
    <citation type="journal article" date="2018" name="Evol. Lett.">
        <title>Horizontal gene cluster transfer increased hallucinogenic mushroom diversity.</title>
        <authorList>
            <person name="Reynolds H.T."/>
            <person name="Vijayakumar V."/>
            <person name="Gluck-Thaler E."/>
            <person name="Korotkin H.B."/>
            <person name="Matheny P.B."/>
            <person name="Slot J.C."/>
        </authorList>
    </citation>
    <scope>NUCLEOTIDE SEQUENCE [LARGE SCALE GENOMIC DNA]</scope>
    <source>
        <strain evidence="3 4">SRW20</strain>
    </source>
</reference>
<gene>
    <name evidence="3" type="ORF">CVT26_010161</name>
</gene>
<dbReference type="OrthoDB" id="3254104at2759"/>
<evidence type="ECO:0000313" key="3">
    <source>
        <dbReference type="EMBL" id="PPR05787.1"/>
    </source>
</evidence>
<dbReference type="AlphaFoldDB" id="A0A409YRZ9"/>
<feature type="compositionally biased region" description="Low complexity" evidence="1">
    <location>
        <begin position="68"/>
        <end position="81"/>
    </location>
</feature>
<keyword evidence="2" id="KW-0472">Membrane</keyword>
<feature type="compositionally biased region" description="Pro residues" evidence="1">
    <location>
        <begin position="415"/>
        <end position="434"/>
    </location>
</feature>
<name>A0A409YRZ9_9AGAR</name>
<evidence type="ECO:0000256" key="2">
    <source>
        <dbReference type="SAM" id="Phobius"/>
    </source>
</evidence>
<dbReference type="Proteomes" id="UP000284706">
    <property type="component" value="Unassembled WGS sequence"/>
</dbReference>
<feature type="compositionally biased region" description="Polar residues" evidence="1">
    <location>
        <begin position="263"/>
        <end position="272"/>
    </location>
</feature>
<feature type="compositionally biased region" description="Basic and acidic residues" evidence="1">
    <location>
        <begin position="24"/>
        <end position="33"/>
    </location>
</feature>
<keyword evidence="4" id="KW-1185">Reference proteome</keyword>
<feature type="compositionally biased region" description="Polar residues" evidence="1">
    <location>
        <begin position="486"/>
        <end position="506"/>
    </location>
</feature>
<feature type="compositionally biased region" description="Acidic residues" evidence="1">
    <location>
        <begin position="155"/>
        <end position="181"/>
    </location>
</feature>
<feature type="compositionally biased region" description="Pro residues" evidence="1">
    <location>
        <begin position="299"/>
        <end position="316"/>
    </location>
</feature>
<comment type="caution">
    <text evidence="3">The sequence shown here is derived from an EMBL/GenBank/DDBJ whole genome shotgun (WGS) entry which is preliminary data.</text>
</comment>
<evidence type="ECO:0000256" key="1">
    <source>
        <dbReference type="SAM" id="MobiDB-lite"/>
    </source>
</evidence>
<feature type="transmembrane region" description="Helical" evidence="2">
    <location>
        <begin position="637"/>
        <end position="660"/>
    </location>
</feature>
<feature type="compositionally biased region" description="Low complexity" evidence="1">
    <location>
        <begin position="395"/>
        <end position="414"/>
    </location>
</feature>
<feature type="transmembrane region" description="Helical" evidence="2">
    <location>
        <begin position="603"/>
        <end position="625"/>
    </location>
</feature>
<feature type="transmembrane region" description="Helical" evidence="2">
    <location>
        <begin position="672"/>
        <end position="695"/>
    </location>
</feature>
<feature type="compositionally biased region" description="Basic and acidic residues" evidence="1">
    <location>
        <begin position="98"/>
        <end position="117"/>
    </location>
</feature>
<feature type="compositionally biased region" description="Pro residues" evidence="1">
    <location>
        <begin position="186"/>
        <end position="199"/>
    </location>
</feature>
<accession>A0A409YRZ9</accession>
<keyword evidence="2" id="KW-0812">Transmembrane</keyword>
<feature type="transmembrane region" description="Helical" evidence="2">
    <location>
        <begin position="553"/>
        <end position="573"/>
    </location>
</feature>
<dbReference type="STRING" id="231916.A0A409YRZ9"/>
<proteinExistence type="predicted"/>
<sequence>MEPKHSLGDTDYIVERLPSIALRERYKEQETASRENPYLSPSPNPSSASPPSMPVPSTGLLSVEPRHSGSSYEASTYYSAEDNVSSVGGGPHPPMPKMPEHPEPKEEKDTLEAKYRELWLAAQGDNESPPPPPMPVPELAHPYLPSPYDVHREEGEEEGEVDEQGEDVEDDHILHEDEEEERGPAPTMPEPSLPPPPMLMPGGGRPEHRRLGSQGSAFVEHTHSGTFPSRTDTEYSDIPSTAPLRPQKHGRQPRPTGIGPDSPHSQDLSHSGSTSPPMPQPVTQPTPHRDNISQQQSGSPPPFPKPQTPRPSPSPKPSTVSGPPSPQKHSYQHRPPGAAAPTVPPDIVVGKISPPPTQKPASVYPQDPKSNVPVRPPGQPASVLLSGKRTESERPSTTGPSPSPTPSTTHTTSASPPPPSTSPKPAAPHAPATPSPLRQPVTDTPPSKPTPVQPQRANTSVSQAQPTISSSSSRPQIQQQHVPEKPQSQANRPNSTAPQVKPSTSKHTPDVDKEQGIASDAGAIPSRPRLHGSTPSQHTQYVNMLLALDDIPALYNILAGFFTWILLAGFILFPGTFASLQNENATGLPPQVQHELLVTVTRLPLFVVAWVCTGIGVIGMIWLWWRWRKNYIWGVNKIFLPGFLNSLAGLLSTLASLFGAQHGQLTTTSKSTIIVTSAATGSLGILSAFYTFWLIRRVKARHDREVGKERAGKYGEGVVDLSKKR</sequence>
<feature type="region of interest" description="Disordered" evidence="1">
    <location>
        <begin position="24"/>
        <end position="535"/>
    </location>
</feature>
<dbReference type="EMBL" id="NHYE01000425">
    <property type="protein sequence ID" value="PPR05787.1"/>
    <property type="molecule type" value="Genomic_DNA"/>
</dbReference>
<evidence type="ECO:0000313" key="4">
    <source>
        <dbReference type="Proteomes" id="UP000284706"/>
    </source>
</evidence>
<organism evidence="3 4">
    <name type="scientific">Gymnopilus dilepis</name>
    <dbReference type="NCBI Taxonomy" id="231916"/>
    <lineage>
        <taxon>Eukaryota</taxon>
        <taxon>Fungi</taxon>
        <taxon>Dikarya</taxon>
        <taxon>Basidiomycota</taxon>
        <taxon>Agaricomycotina</taxon>
        <taxon>Agaricomycetes</taxon>
        <taxon>Agaricomycetidae</taxon>
        <taxon>Agaricales</taxon>
        <taxon>Agaricineae</taxon>
        <taxon>Hymenogastraceae</taxon>
        <taxon>Gymnopilus</taxon>
    </lineage>
</organism>
<protein>
    <submittedName>
        <fullName evidence="3">Uncharacterized protein</fullName>
    </submittedName>
</protein>
<feature type="compositionally biased region" description="Low complexity" evidence="1">
    <location>
        <begin position="460"/>
        <end position="480"/>
    </location>
</feature>
<keyword evidence="2" id="KW-1133">Transmembrane helix</keyword>
<dbReference type="InParanoid" id="A0A409YRZ9"/>